<keyword evidence="3" id="KW-1185">Reference proteome</keyword>
<feature type="compositionally biased region" description="Low complexity" evidence="1">
    <location>
        <begin position="270"/>
        <end position="282"/>
    </location>
</feature>
<protein>
    <submittedName>
        <fullName evidence="2">Uncharacterized protein</fullName>
    </submittedName>
</protein>
<reference evidence="2" key="2">
    <citation type="submission" date="2023-06" db="EMBL/GenBank/DDBJ databases">
        <authorList>
            <consortium name="Lawrence Berkeley National Laboratory"/>
            <person name="Haridas S."/>
            <person name="Hensen N."/>
            <person name="Bonometti L."/>
            <person name="Westerberg I."/>
            <person name="Brannstrom I.O."/>
            <person name="Guillou S."/>
            <person name="Cros-Aarteil S."/>
            <person name="Calhoun S."/>
            <person name="Kuo A."/>
            <person name="Mondo S."/>
            <person name="Pangilinan J."/>
            <person name="Riley R."/>
            <person name="Labutti K."/>
            <person name="Andreopoulos B."/>
            <person name="Lipzen A."/>
            <person name="Chen C."/>
            <person name="Yanf M."/>
            <person name="Daum C."/>
            <person name="Ng V."/>
            <person name="Clum A."/>
            <person name="Steindorff A."/>
            <person name="Ohm R."/>
            <person name="Martin F."/>
            <person name="Silar P."/>
            <person name="Natvig D."/>
            <person name="Lalanne C."/>
            <person name="Gautier V."/>
            <person name="Ament-Velasquez S.L."/>
            <person name="Kruys A."/>
            <person name="Hutchinson M.I."/>
            <person name="Powell A.J."/>
            <person name="Barry K."/>
            <person name="Miller A.N."/>
            <person name="Grigoriev I.V."/>
            <person name="Debuchy R."/>
            <person name="Gladieux P."/>
            <person name="Thoren M.H."/>
            <person name="Johannesson H."/>
        </authorList>
    </citation>
    <scope>NUCLEOTIDE SEQUENCE</scope>
    <source>
        <strain evidence="2">CBS 958.72</strain>
    </source>
</reference>
<gene>
    <name evidence="2" type="ORF">B0T24DRAFT_709939</name>
</gene>
<feature type="compositionally biased region" description="Polar residues" evidence="1">
    <location>
        <begin position="201"/>
        <end position="219"/>
    </location>
</feature>
<sequence>HARRGGGSSRESLALVPSRPRQACQKQLIIAMEFTLAVALVKVIKPVVDGCKAVNEKWNTYKNHGAAVMTARYRVNTQFHRFLEIGDRPLNDLDQTFNPQDEHHERTRTVIGLIHDFQTVFNECDTLITHFEEEHKKKKLQKKRPELPVIASGSDATTASGVTAAEGNNESDDAPPRKLQVPSITTTTLPGRGSSEDTKSRPSLSESSQTTAVTDTPSIAGSEDRLSSKKDPKRKRFSRFLNPFRRSPPKPNIAQVINPKGKQKADDEPSPSVSAVEVTVTPPAVPETTEKPASPASPVTPSKARADDVAHIRSAVEARLKPSEDPAAKQQDVQVKATVERHVEWMWKKSDLDKKIARLKAIMDDLDSETQLRNTAAGVRSAESAQDATKLGRIIRLTRAALDRLHRSLRAVNTAGTKFSLQLTEDFMAEGDRFFDLCQAYLSLGTRDQHFYFVMHRHDASNTDPQRSRLFVAQTKREFNPARDRVGGIAASHLAGHGLTQASQFARDAARSTSSRQFRLWGGVVVPSSREQLGNHWLFHEVNKHYVSAGTLAGALAEGTPAARMTVAQRIELALLLLYAYIYLADVRESCRAIGLECFRYYTEEQQQQTKQATTAAAATNPLFANPADPLILSPYISFGFGGPIDAGHSSAGGAAPIGSRRRQRPVDRSMLLLGVNLVQIALCVAYSGGLDSHNTNSGAQAGTVADEARRWAEGRLPAVDARVGVVFSEVAAECLRFVNDSLPGQQSENSGRQIDFLVDQVIRLDKMKKELGDGPAGAAVPEPVPLNAALVGDGDGDGTGERGGPS</sequence>
<evidence type="ECO:0000256" key="1">
    <source>
        <dbReference type="SAM" id="MobiDB-lite"/>
    </source>
</evidence>
<proteinExistence type="predicted"/>
<dbReference type="AlphaFoldDB" id="A0AAE0N1G0"/>
<feature type="region of interest" description="Disordered" evidence="1">
    <location>
        <begin position="774"/>
        <end position="807"/>
    </location>
</feature>
<reference evidence="2" key="1">
    <citation type="journal article" date="2023" name="Mol. Phylogenet. Evol.">
        <title>Genome-scale phylogeny and comparative genomics of the fungal order Sordariales.</title>
        <authorList>
            <person name="Hensen N."/>
            <person name="Bonometti L."/>
            <person name="Westerberg I."/>
            <person name="Brannstrom I.O."/>
            <person name="Guillou S."/>
            <person name="Cros-Aarteil S."/>
            <person name="Calhoun S."/>
            <person name="Haridas S."/>
            <person name="Kuo A."/>
            <person name="Mondo S."/>
            <person name="Pangilinan J."/>
            <person name="Riley R."/>
            <person name="LaButti K."/>
            <person name="Andreopoulos B."/>
            <person name="Lipzen A."/>
            <person name="Chen C."/>
            <person name="Yan M."/>
            <person name="Daum C."/>
            <person name="Ng V."/>
            <person name="Clum A."/>
            <person name="Steindorff A."/>
            <person name="Ohm R.A."/>
            <person name="Martin F."/>
            <person name="Silar P."/>
            <person name="Natvig D.O."/>
            <person name="Lalanne C."/>
            <person name="Gautier V."/>
            <person name="Ament-Velasquez S.L."/>
            <person name="Kruys A."/>
            <person name="Hutchinson M.I."/>
            <person name="Powell A.J."/>
            <person name="Barry K."/>
            <person name="Miller A.N."/>
            <person name="Grigoriev I.V."/>
            <person name="Debuchy R."/>
            <person name="Gladieux P."/>
            <person name="Hiltunen Thoren M."/>
            <person name="Johannesson H."/>
        </authorList>
    </citation>
    <scope>NUCLEOTIDE SEQUENCE</scope>
    <source>
        <strain evidence="2">CBS 958.72</strain>
    </source>
</reference>
<dbReference type="EMBL" id="JAULSN010000007">
    <property type="protein sequence ID" value="KAK3367227.1"/>
    <property type="molecule type" value="Genomic_DNA"/>
</dbReference>
<comment type="caution">
    <text evidence="2">The sequence shown here is derived from an EMBL/GenBank/DDBJ whole genome shotgun (WGS) entry which is preliminary data.</text>
</comment>
<name>A0AAE0N1G0_9PEZI</name>
<accession>A0AAE0N1G0</accession>
<feature type="non-terminal residue" evidence="2">
    <location>
        <position position="1"/>
    </location>
</feature>
<evidence type="ECO:0000313" key="3">
    <source>
        <dbReference type="Proteomes" id="UP001287356"/>
    </source>
</evidence>
<feature type="region of interest" description="Disordered" evidence="1">
    <location>
        <begin position="134"/>
        <end position="308"/>
    </location>
</feature>
<dbReference type="Proteomes" id="UP001287356">
    <property type="component" value="Unassembled WGS sequence"/>
</dbReference>
<organism evidence="2 3">
    <name type="scientific">Lasiosphaeria ovina</name>
    <dbReference type="NCBI Taxonomy" id="92902"/>
    <lineage>
        <taxon>Eukaryota</taxon>
        <taxon>Fungi</taxon>
        <taxon>Dikarya</taxon>
        <taxon>Ascomycota</taxon>
        <taxon>Pezizomycotina</taxon>
        <taxon>Sordariomycetes</taxon>
        <taxon>Sordariomycetidae</taxon>
        <taxon>Sordariales</taxon>
        <taxon>Lasiosphaeriaceae</taxon>
        <taxon>Lasiosphaeria</taxon>
    </lineage>
</organism>
<evidence type="ECO:0000313" key="2">
    <source>
        <dbReference type="EMBL" id="KAK3367227.1"/>
    </source>
</evidence>